<dbReference type="Proteomes" id="UP000799755">
    <property type="component" value="Unassembled WGS sequence"/>
</dbReference>
<gene>
    <name evidence="1" type="ORF">BDR25DRAFT_364426</name>
</gene>
<evidence type="ECO:0000313" key="2">
    <source>
        <dbReference type="Proteomes" id="UP000799755"/>
    </source>
</evidence>
<protein>
    <submittedName>
        <fullName evidence="1">Uncharacterized protein</fullName>
    </submittedName>
</protein>
<organism evidence="1 2">
    <name type="scientific">Lindgomyces ingoldianus</name>
    <dbReference type="NCBI Taxonomy" id="673940"/>
    <lineage>
        <taxon>Eukaryota</taxon>
        <taxon>Fungi</taxon>
        <taxon>Dikarya</taxon>
        <taxon>Ascomycota</taxon>
        <taxon>Pezizomycotina</taxon>
        <taxon>Dothideomycetes</taxon>
        <taxon>Pleosporomycetidae</taxon>
        <taxon>Pleosporales</taxon>
        <taxon>Lindgomycetaceae</taxon>
        <taxon>Lindgomyces</taxon>
    </lineage>
</organism>
<dbReference type="EMBL" id="MU003492">
    <property type="protein sequence ID" value="KAF2477554.1"/>
    <property type="molecule type" value="Genomic_DNA"/>
</dbReference>
<proteinExistence type="predicted"/>
<keyword evidence="2" id="KW-1185">Reference proteome</keyword>
<sequence>MGNTQFIHLDAMEHENVFSYFVDYPDSNQAEVPDSGGINAIPDTSTVFLDNNSSQTPTSEEPTVNPTILNFDTFLESILPGGTDVIPGYVVPQTSVHSAHQDSLTADTPTISLSNVPPYFASSNITDAIVHNNLTQIATLEHMNAIPATFILNNNAEFQRESPQLGNEVAVLSNSKFLGQGCFSISEAAWNPRQPRSCFTPQRRQQLRQLRDQGACLRCRLLKISCSGEDPCKRCLLAVDSASRSKSLRWMDCVHPSFETIGVFNRHSNPQERRRIKTVVDEFSRAGITLGFRIPFDVNLPAVSKHLAQYLTDSVTRSNFSIAGFISSKAFSDMLCEFVGPALAKHARIFFYLSVRLYAGR</sequence>
<evidence type="ECO:0000313" key="1">
    <source>
        <dbReference type="EMBL" id="KAF2477554.1"/>
    </source>
</evidence>
<name>A0ACB6RE84_9PLEO</name>
<accession>A0ACB6RE84</accession>
<reference evidence="1" key="1">
    <citation type="journal article" date="2020" name="Stud. Mycol.">
        <title>101 Dothideomycetes genomes: a test case for predicting lifestyles and emergence of pathogens.</title>
        <authorList>
            <person name="Haridas S."/>
            <person name="Albert R."/>
            <person name="Binder M."/>
            <person name="Bloem J."/>
            <person name="Labutti K."/>
            <person name="Salamov A."/>
            <person name="Andreopoulos B."/>
            <person name="Baker S."/>
            <person name="Barry K."/>
            <person name="Bills G."/>
            <person name="Bluhm B."/>
            <person name="Cannon C."/>
            <person name="Castanera R."/>
            <person name="Culley D."/>
            <person name="Daum C."/>
            <person name="Ezra D."/>
            <person name="Gonzalez J."/>
            <person name="Henrissat B."/>
            <person name="Kuo A."/>
            <person name="Liang C."/>
            <person name="Lipzen A."/>
            <person name="Lutzoni F."/>
            <person name="Magnuson J."/>
            <person name="Mondo S."/>
            <person name="Nolan M."/>
            <person name="Ohm R."/>
            <person name="Pangilinan J."/>
            <person name="Park H.-J."/>
            <person name="Ramirez L."/>
            <person name="Alfaro M."/>
            <person name="Sun H."/>
            <person name="Tritt A."/>
            <person name="Yoshinaga Y."/>
            <person name="Zwiers L.-H."/>
            <person name="Turgeon B."/>
            <person name="Goodwin S."/>
            <person name="Spatafora J."/>
            <person name="Crous P."/>
            <person name="Grigoriev I."/>
        </authorList>
    </citation>
    <scope>NUCLEOTIDE SEQUENCE</scope>
    <source>
        <strain evidence="1">ATCC 200398</strain>
    </source>
</reference>
<comment type="caution">
    <text evidence="1">The sequence shown here is derived from an EMBL/GenBank/DDBJ whole genome shotgun (WGS) entry which is preliminary data.</text>
</comment>